<comment type="caution">
    <text evidence="3">The sequence shown here is derived from an EMBL/GenBank/DDBJ whole genome shotgun (WGS) entry which is preliminary data.</text>
</comment>
<dbReference type="Pfam" id="PF05233">
    <property type="entry name" value="PHB_acc"/>
    <property type="match status" value="1"/>
</dbReference>
<dbReference type="Pfam" id="PF07879">
    <property type="entry name" value="PHB_acc_N"/>
    <property type="match status" value="1"/>
</dbReference>
<protein>
    <submittedName>
        <fullName evidence="3">Polyhydroxyalkanoate synthesis repressor PhaR</fullName>
    </submittedName>
</protein>
<gene>
    <name evidence="3" type="primary">phaR</name>
    <name evidence="3" type="ORF">C3942_15530</name>
</gene>
<dbReference type="AlphaFoldDB" id="A0A2S5TD78"/>
<name>A0A2S5TD78_9GAMM</name>
<feature type="domain" description="PHA accumulation regulator DNA-binding N-terminal" evidence="2">
    <location>
        <begin position="6"/>
        <end position="65"/>
    </location>
</feature>
<evidence type="ECO:0000313" key="4">
    <source>
        <dbReference type="Proteomes" id="UP000238220"/>
    </source>
</evidence>
<dbReference type="EMBL" id="PSNW01000009">
    <property type="protein sequence ID" value="PPE72837.1"/>
    <property type="molecule type" value="Genomic_DNA"/>
</dbReference>
<sequence>MSDIRIIKKYPNRRLYDTHISRYITLEEIRLLVLQGAKFRVEDKRTHEDITRSILLQVIAEQEEGGNPIFTNELLESIIRYYGDPMQNSISRYLELSAQLFQDQQQQFTEQLRTMLGQAQQPLHVLKEMADKQVPIWRSVRREFLKNLSTKAKLIKRRAGLDENGEEVPPPSE</sequence>
<dbReference type="OrthoDB" id="9795345at2"/>
<dbReference type="InterPro" id="IPR012909">
    <property type="entry name" value="PHA_DNA-bd_N"/>
</dbReference>
<evidence type="ECO:0000259" key="1">
    <source>
        <dbReference type="Pfam" id="PF05233"/>
    </source>
</evidence>
<dbReference type="InterPro" id="IPR007897">
    <property type="entry name" value="PHB_accumulat"/>
</dbReference>
<evidence type="ECO:0000313" key="3">
    <source>
        <dbReference type="EMBL" id="PPE72837.1"/>
    </source>
</evidence>
<evidence type="ECO:0000259" key="2">
    <source>
        <dbReference type="Pfam" id="PF07879"/>
    </source>
</evidence>
<proteinExistence type="predicted"/>
<dbReference type="Proteomes" id="UP000238220">
    <property type="component" value="Unassembled WGS sequence"/>
</dbReference>
<feature type="domain" description="PHB accumulation regulatory" evidence="1">
    <location>
        <begin position="70"/>
        <end position="108"/>
    </location>
</feature>
<dbReference type="NCBIfam" id="TIGR01848">
    <property type="entry name" value="PHA_reg_PhaR"/>
    <property type="match status" value="1"/>
</dbReference>
<accession>A0A2S5TD78</accession>
<dbReference type="RefSeq" id="WP_104231280.1">
    <property type="nucleotide sequence ID" value="NZ_PSNW01000009.1"/>
</dbReference>
<organism evidence="3 4">
    <name type="scientific">Solimonas fluminis</name>
    <dbReference type="NCBI Taxonomy" id="2086571"/>
    <lineage>
        <taxon>Bacteria</taxon>
        <taxon>Pseudomonadati</taxon>
        <taxon>Pseudomonadota</taxon>
        <taxon>Gammaproteobacteria</taxon>
        <taxon>Nevskiales</taxon>
        <taxon>Nevskiaceae</taxon>
        <taxon>Solimonas</taxon>
    </lineage>
</organism>
<dbReference type="GO" id="GO:0006355">
    <property type="term" value="P:regulation of DNA-templated transcription"/>
    <property type="evidence" value="ECO:0007669"/>
    <property type="project" value="InterPro"/>
</dbReference>
<keyword evidence="4" id="KW-1185">Reference proteome</keyword>
<dbReference type="InterPro" id="IPR010134">
    <property type="entry name" value="PHA_reg_PhaR"/>
</dbReference>
<reference evidence="3 4" key="1">
    <citation type="submission" date="2018-02" db="EMBL/GenBank/DDBJ databases">
        <title>Genome sequencing of Solimonas sp. HR-BB.</title>
        <authorList>
            <person name="Lee Y."/>
            <person name="Jeon C.O."/>
        </authorList>
    </citation>
    <scope>NUCLEOTIDE SEQUENCE [LARGE SCALE GENOMIC DNA]</scope>
    <source>
        <strain evidence="3 4">HR-BB</strain>
    </source>
</reference>